<dbReference type="Proteomes" id="UP000187001">
    <property type="component" value="Unassembled WGS sequence"/>
</dbReference>
<evidence type="ECO:0000313" key="1">
    <source>
        <dbReference type="EMBL" id="OMC47405.1"/>
    </source>
</evidence>
<dbReference type="AlphaFoldDB" id="A0ABD6QNU8"/>
<sequence>MPVTAPSEGEPRGEVAAWNAFVDGLRTAGEQLAAATADLPESERADGFRALLRAVSNQLGRVEVDRDKPEFVAFNGWRQKFLMDNPDFRYWVADVRPDGRYRIRGSRGDAAYVSVTVYGAHGTDAQAVSRIDSDAITFDDRGGYEVTVGGDRPHAGDWLDLPERATVIWVRHFHDDVQTEETGWCAIEPMRSAPTPAPIDPLRFGKQLSKASMAITNLPRIWNAAAAADAGSPNQLRHWTEISGGAVFTEPAIHYVRGGWQLGPDEALLIEGELVGCRYWNILAYSRFLNSLDYRHRRVSYTGATASLDGTRYRFVVSATDPGPAAGDWIDSEGRAFGIIVMRFLQPEDRPPVPSTRVVRLADLVPRS</sequence>
<name>A0ABD6QNU8_MYCFO</name>
<gene>
    <name evidence="1" type="ORF">A5742_24695</name>
</gene>
<evidence type="ECO:0008006" key="3">
    <source>
        <dbReference type="Google" id="ProtNLM"/>
    </source>
</evidence>
<accession>A0ABD6QNU8</accession>
<reference evidence="1 2" key="1">
    <citation type="submission" date="2016-07" db="EMBL/GenBank/DDBJ databases">
        <authorList>
            <person name="Sutton G."/>
            <person name="Brinkac L."/>
            <person name="Sanka R."/>
            <person name="Adams M."/>
            <person name="Lau E."/>
            <person name="Kumar A."/>
            <person name="Macaden R."/>
        </authorList>
    </citation>
    <scope>NUCLEOTIDE SEQUENCE [LARGE SCALE GENOMIC DNA]</scope>
    <source>
        <strain evidence="1 2">GA-0871</strain>
    </source>
</reference>
<proteinExistence type="predicted"/>
<evidence type="ECO:0000313" key="2">
    <source>
        <dbReference type="Proteomes" id="UP000187001"/>
    </source>
</evidence>
<dbReference type="SUPFAM" id="SSF160935">
    <property type="entry name" value="VPA0735-like"/>
    <property type="match status" value="1"/>
</dbReference>
<dbReference type="EMBL" id="MBER01000050">
    <property type="protein sequence ID" value="OMC47405.1"/>
    <property type="molecule type" value="Genomic_DNA"/>
</dbReference>
<protein>
    <recommendedName>
        <fullName evidence="3">DUF1214 domain-containing protein</fullName>
    </recommendedName>
</protein>
<comment type="caution">
    <text evidence="1">The sequence shown here is derived from an EMBL/GenBank/DDBJ whole genome shotgun (WGS) entry which is preliminary data.</text>
</comment>
<organism evidence="1 2">
    <name type="scientific">Mycolicibacterium fortuitum</name>
    <name type="common">Mycobacterium fortuitum</name>
    <dbReference type="NCBI Taxonomy" id="1766"/>
    <lineage>
        <taxon>Bacteria</taxon>
        <taxon>Bacillati</taxon>
        <taxon>Actinomycetota</taxon>
        <taxon>Actinomycetes</taxon>
        <taxon>Mycobacteriales</taxon>
        <taxon>Mycobacteriaceae</taxon>
        <taxon>Mycolicibacterium</taxon>
    </lineage>
</organism>